<dbReference type="Gene3D" id="3.10.590.10">
    <property type="entry name" value="ph1033 like domains"/>
    <property type="match status" value="1"/>
</dbReference>
<comment type="caution">
    <text evidence="3">The sequence shown here is derived from an EMBL/GenBank/DDBJ whole genome shotgun (WGS) entry which is preliminary data.</text>
</comment>
<evidence type="ECO:0000259" key="2">
    <source>
        <dbReference type="PROSITE" id="PS50882"/>
    </source>
</evidence>
<dbReference type="PROSITE" id="PS50882">
    <property type="entry name" value="YTH"/>
    <property type="match status" value="1"/>
</dbReference>
<dbReference type="EMBL" id="CAXLJM020000092">
    <property type="protein sequence ID" value="CAL8132366.1"/>
    <property type="molecule type" value="Genomic_DNA"/>
</dbReference>
<feature type="region of interest" description="Disordered" evidence="1">
    <location>
        <begin position="330"/>
        <end position="374"/>
    </location>
</feature>
<dbReference type="PANTHER" id="PTHR12357">
    <property type="entry name" value="YTH YT521-B HOMOLOGY DOMAIN-CONTAINING"/>
    <property type="match status" value="1"/>
</dbReference>
<dbReference type="Pfam" id="PF04146">
    <property type="entry name" value="YTH"/>
    <property type="match status" value="1"/>
</dbReference>
<organism evidence="3 4">
    <name type="scientific">Orchesella dallaii</name>
    <dbReference type="NCBI Taxonomy" id="48710"/>
    <lineage>
        <taxon>Eukaryota</taxon>
        <taxon>Metazoa</taxon>
        <taxon>Ecdysozoa</taxon>
        <taxon>Arthropoda</taxon>
        <taxon>Hexapoda</taxon>
        <taxon>Collembola</taxon>
        <taxon>Entomobryomorpha</taxon>
        <taxon>Entomobryoidea</taxon>
        <taxon>Orchesellidae</taxon>
        <taxon>Orchesellinae</taxon>
        <taxon>Orchesella</taxon>
    </lineage>
</organism>
<evidence type="ECO:0000313" key="3">
    <source>
        <dbReference type="EMBL" id="CAL8132366.1"/>
    </source>
</evidence>
<reference evidence="3 4" key="1">
    <citation type="submission" date="2024-08" db="EMBL/GenBank/DDBJ databases">
        <authorList>
            <person name="Cucini C."/>
            <person name="Frati F."/>
        </authorList>
    </citation>
    <scope>NUCLEOTIDE SEQUENCE [LARGE SCALE GENOMIC DNA]</scope>
</reference>
<sequence>MADNSLEPCLLVSPSKKMKRARELSSDSCSLVSSTFDDDGLPEDLDTEKEEHGSRAKKSKMDFFTRDLAELIKEKCQQTKMTSASGVDIDIEDSFSSVSSSSSRFGSPDITMKWDDGDDSFIKKISADYQASKNYERGLTTIFRDARFFLMKSCNEENVSVSKAKGVWKTFVANQFRLNEAFDQCRNVILIFSVNGSGKFSGFARLASKSSKEKELVKSDGRDGVNWIFPVGSSQRRMGGVFKLDWISKSELPFTKTNHLFNPWNEGKLVKIGRDGIEIEPHVGASLCKLFPFDPVSELEVALNRKRTKPVKEQEIPKVSSMVAVPRDSTRPFHNKAKDFGKSKRHYDGERRRQPWHSDSRPFRVFNNGDGDRNSLRPSKFSMDHGHPYGNWHYSPNFLDYNHQMMGAPPMPPFRHPPPPPFDCFPAMPSAGPSSSYRYDYDHCWSNVHSRLGLQTRFKIRR</sequence>
<dbReference type="Proteomes" id="UP001642540">
    <property type="component" value="Unassembled WGS sequence"/>
</dbReference>
<feature type="compositionally biased region" description="Basic and acidic residues" evidence="1">
    <location>
        <begin position="330"/>
        <end position="362"/>
    </location>
</feature>
<keyword evidence="4" id="KW-1185">Reference proteome</keyword>
<protein>
    <recommendedName>
        <fullName evidence="2">YTH domain-containing protein</fullName>
    </recommendedName>
</protein>
<dbReference type="InterPro" id="IPR007275">
    <property type="entry name" value="YTH_domain"/>
</dbReference>
<evidence type="ECO:0000256" key="1">
    <source>
        <dbReference type="SAM" id="MobiDB-lite"/>
    </source>
</evidence>
<dbReference type="CDD" id="cd21134">
    <property type="entry name" value="YTH"/>
    <property type="match status" value="1"/>
</dbReference>
<feature type="domain" description="YTH" evidence="2">
    <location>
        <begin position="146"/>
        <end position="291"/>
    </location>
</feature>
<evidence type="ECO:0000313" key="4">
    <source>
        <dbReference type="Proteomes" id="UP001642540"/>
    </source>
</evidence>
<dbReference type="PANTHER" id="PTHR12357:SF3">
    <property type="entry name" value="YTH DOMAIN-CONTAINING PROTEIN 1"/>
    <property type="match status" value="1"/>
</dbReference>
<dbReference type="InterPro" id="IPR045168">
    <property type="entry name" value="YTH_prot"/>
</dbReference>
<feature type="region of interest" description="Disordered" evidence="1">
    <location>
        <begin position="16"/>
        <end position="57"/>
    </location>
</feature>
<accession>A0ABP1RPS9</accession>
<proteinExistence type="predicted"/>
<gene>
    <name evidence="3" type="ORF">ODALV1_LOCUS24594</name>
</gene>
<feature type="compositionally biased region" description="Acidic residues" evidence="1">
    <location>
        <begin position="36"/>
        <end position="48"/>
    </location>
</feature>
<name>A0ABP1RPS9_9HEXA</name>